<dbReference type="InterPro" id="IPR029063">
    <property type="entry name" value="SAM-dependent_MTases_sf"/>
</dbReference>
<protein>
    <recommendedName>
        <fullName evidence="1">site-specific DNA-methyltransferase (adenine-specific)</fullName>
        <ecNumber evidence="1">2.1.1.72</ecNumber>
    </recommendedName>
</protein>
<dbReference type="KEGG" id="bbf:BBB_0672"/>
<evidence type="ECO:0000256" key="3">
    <source>
        <dbReference type="ARBA" id="ARBA00022679"/>
    </source>
</evidence>
<dbReference type="PROSITE" id="PS00092">
    <property type="entry name" value="N6_MTASE"/>
    <property type="match status" value="1"/>
</dbReference>
<dbReference type="HOGENOM" id="CLU_034179_0_0_11"/>
<evidence type="ECO:0000256" key="5">
    <source>
        <dbReference type="ARBA" id="ARBA00047942"/>
    </source>
</evidence>
<keyword evidence="4" id="KW-0949">S-adenosyl-L-methionine</keyword>
<evidence type="ECO:0000313" key="8">
    <source>
        <dbReference type="Proteomes" id="UP000006173"/>
    </source>
</evidence>
<dbReference type="InterPro" id="IPR011639">
    <property type="entry name" value="MethylTrfase_TaqI-like_dom"/>
</dbReference>
<evidence type="ECO:0000256" key="1">
    <source>
        <dbReference type="ARBA" id="ARBA00011900"/>
    </source>
</evidence>
<evidence type="ECO:0000313" key="7">
    <source>
        <dbReference type="EMBL" id="AFL04266.1"/>
    </source>
</evidence>
<evidence type="ECO:0000256" key="4">
    <source>
        <dbReference type="ARBA" id="ARBA00022691"/>
    </source>
</evidence>
<dbReference type="PANTHER" id="PTHR33841:SF1">
    <property type="entry name" value="DNA METHYLTRANSFERASE A"/>
    <property type="match status" value="1"/>
</dbReference>
<dbReference type="PATRIC" id="fig|484020.3.peg.669"/>
<dbReference type="SUPFAM" id="SSF53335">
    <property type="entry name" value="S-adenosyl-L-methionine-dependent methyltransferases"/>
    <property type="match status" value="1"/>
</dbReference>
<comment type="catalytic activity">
    <reaction evidence="5">
        <text>a 2'-deoxyadenosine in DNA + S-adenosyl-L-methionine = an N(6)-methyl-2'-deoxyadenosine in DNA + S-adenosyl-L-homocysteine + H(+)</text>
        <dbReference type="Rhea" id="RHEA:15197"/>
        <dbReference type="Rhea" id="RHEA-COMP:12418"/>
        <dbReference type="Rhea" id="RHEA-COMP:12419"/>
        <dbReference type="ChEBI" id="CHEBI:15378"/>
        <dbReference type="ChEBI" id="CHEBI:57856"/>
        <dbReference type="ChEBI" id="CHEBI:59789"/>
        <dbReference type="ChEBI" id="CHEBI:90615"/>
        <dbReference type="ChEBI" id="CHEBI:90616"/>
        <dbReference type="EC" id="2.1.1.72"/>
    </reaction>
</comment>
<dbReference type="PANTHER" id="PTHR33841">
    <property type="entry name" value="DNA METHYLTRANSFERASE YEEA-RELATED"/>
    <property type="match status" value="1"/>
</dbReference>
<dbReference type="Proteomes" id="UP000006173">
    <property type="component" value="Chromosome"/>
</dbReference>
<dbReference type="PRINTS" id="PR00507">
    <property type="entry name" value="N12N6MTFRASE"/>
</dbReference>
<dbReference type="EMBL" id="CP001361">
    <property type="protein sequence ID" value="AFL04266.1"/>
    <property type="molecule type" value="Genomic_DNA"/>
</dbReference>
<name>I3WHA3_BIFBI</name>
<organism evidence="7 8">
    <name type="scientific">Bifidobacterium bifidum BGN4</name>
    <dbReference type="NCBI Taxonomy" id="484020"/>
    <lineage>
        <taxon>Bacteria</taxon>
        <taxon>Bacillati</taxon>
        <taxon>Actinomycetota</taxon>
        <taxon>Actinomycetes</taxon>
        <taxon>Bifidobacteriales</taxon>
        <taxon>Bifidobacteriaceae</taxon>
        <taxon>Bifidobacterium</taxon>
    </lineage>
</organism>
<evidence type="ECO:0000259" key="6">
    <source>
        <dbReference type="Pfam" id="PF07669"/>
    </source>
</evidence>
<dbReference type="GO" id="GO:0006304">
    <property type="term" value="P:DNA modification"/>
    <property type="evidence" value="ECO:0007669"/>
    <property type="project" value="InterPro"/>
</dbReference>
<dbReference type="GO" id="GO:0009007">
    <property type="term" value="F:site-specific DNA-methyltransferase (adenine-specific) activity"/>
    <property type="evidence" value="ECO:0007669"/>
    <property type="project" value="UniProtKB-EC"/>
</dbReference>
<gene>
    <name evidence="7" type="primary">xhoI</name>
    <name evidence="7" type="ORF">BBB_0672</name>
</gene>
<dbReference type="REBASE" id="48920">
    <property type="entry name" value="M.BbiBGN4ORF672P"/>
</dbReference>
<dbReference type="GO" id="GO:0032259">
    <property type="term" value="P:methylation"/>
    <property type="evidence" value="ECO:0007669"/>
    <property type="project" value="UniProtKB-KW"/>
</dbReference>
<dbReference type="GO" id="GO:0003676">
    <property type="term" value="F:nucleic acid binding"/>
    <property type="evidence" value="ECO:0007669"/>
    <property type="project" value="InterPro"/>
</dbReference>
<dbReference type="AlphaFoldDB" id="I3WHA3"/>
<dbReference type="InterPro" id="IPR002052">
    <property type="entry name" value="DNA_methylase_N6_adenine_CS"/>
</dbReference>
<proteinExistence type="predicted"/>
<dbReference type="InterPro" id="IPR050953">
    <property type="entry name" value="N4_N6_ade-DNA_methylase"/>
</dbReference>
<feature type="domain" description="Type II methyltransferase M.TaqI-like" evidence="6">
    <location>
        <begin position="129"/>
        <end position="221"/>
    </location>
</feature>
<sequence length="535" mass="60160">MQGGYMPAEHGVIYTKRWVVDFVLDLAGYVSGSGITNKVIVEPSCGCGAFMVSIVERLADEATRRGTSWEDLADAVHGYDIDIASIDVTKRAVVDVLIAKGCPDGTAIRLANTWLIHGDFILSEVPICDFIVGNPPYVRAIDIDRDKRALYCSTLTSVTSGCDLYVSFFDKGLSILKRDGVLCFICADRWLQNAYGRRLRARVSSSYDLDMLVRMHGVDAFDDEVDAYPAVTLIRHRPPTGLIRFVNCCPDFKPEDVDAIKTWLDAPDEALHAARFEAFEIDRPKGDEVYPLGSSELVDFVTQAREKLPSIEESGVRIGIGVATGCDKVFITDIENLVEPERMLPVFSMRDYRRGHADKRRWLVNPWNDDGTLVDLDEYPKLKAYFEKYTDKLCKRHVARNNDNAWYRTIDKLTPGLMDRDLLFIPDMATTSDPVLSRGLYPAHNTYWIASDTWDMRTLGGFLMADTTRSFIDALGVKMRGGTLRFQAQYLRLVHIPAPTQVNDEVKAALARSFDDGDRNVATHFAEIAYKEAMR</sequence>
<accession>I3WHA3</accession>
<reference evidence="7 8" key="1">
    <citation type="journal article" date="2012" name="J. Bacteriol.">
        <title>Complete Genome Sequence of the Probiotic Bacterium Bifidobacterium bifidum Strain BGN4.</title>
        <authorList>
            <person name="Yu D.S."/>
            <person name="Jeong H."/>
            <person name="Lee D.H."/>
            <person name="Kwon S.K."/>
            <person name="Song J.Y."/>
            <person name="Kim B.K."/>
            <person name="Park M.S."/>
            <person name="Ji G.E."/>
            <person name="Oh T.K."/>
            <person name="Kim J.F."/>
        </authorList>
    </citation>
    <scope>NUCLEOTIDE SEQUENCE [LARGE SCALE GENOMIC DNA]</scope>
    <source>
        <strain evidence="7 8">BGN4</strain>
    </source>
</reference>
<dbReference type="Gene3D" id="3.40.50.150">
    <property type="entry name" value="Vaccinia Virus protein VP39"/>
    <property type="match status" value="1"/>
</dbReference>
<dbReference type="EC" id="2.1.1.72" evidence="1"/>
<dbReference type="Pfam" id="PF07669">
    <property type="entry name" value="Eco57I"/>
    <property type="match status" value="1"/>
</dbReference>
<evidence type="ECO:0000256" key="2">
    <source>
        <dbReference type="ARBA" id="ARBA00022603"/>
    </source>
</evidence>
<keyword evidence="3 7" id="KW-0808">Transferase</keyword>
<keyword evidence="2 7" id="KW-0489">Methyltransferase</keyword>